<accession>A0ABQ1EM73</accession>
<sequence length="321" mass="34927">MLDDDKDARKSNDKKALRSARWFRKDDLPGFIHRSTLAAAGWSRQDLMERPVVGILNTWSDINPCNMNLRVLAEDVRTGIIEAGGIPFETPLMSLSENIIKPTSFPFRNLLAMEVEECVRAYPFDAVVLLGGCDKTQPALIMGAVSAGVPFIFLASGPATPRSATGGNLANATGVWRMVDKLRAGEFAEGEFADFERNVMGTVGHCAEMGTASSMAVISEALGISLPGSSLVPAVDRRRNQFAREVGRRSVILANAAEAGRTLLDRRAFDNLTGAHSTMRSHCSAPWADRRTRSSTFWRLPGAPVWTSRSNVSMRLAAGCR</sequence>
<reference evidence="8" key="1">
    <citation type="journal article" date="2019" name="Int. J. Syst. Evol. Microbiol.">
        <title>The Global Catalogue of Microorganisms (GCM) 10K type strain sequencing project: providing services to taxonomists for standard genome sequencing and annotation.</title>
        <authorList>
            <consortium name="The Broad Institute Genomics Platform"/>
            <consortium name="The Broad Institute Genome Sequencing Center for Infectious Disease"/>
            <person name="Wu L."/>
            <person name="Ma J."/>
        </authorList>
    </citation>
    <scope>NUCLEOTIDE SEQUENCE [LARGE SCALE GENOMIC DNA]</scope>
    <source>
        <strain evidence="8">CCM 7327</strain>
    </source>
</reference>
<dbReference type="PANTHER" id="PTHR43183:SF2">
    <property type="entry name" value="DIHYDROXY-ACID DEHYDRATASE"/>
    <property type="match status" value="1"/>
</dbReference>
<keyword evidence="4" id="KW-0411">Iron-sulfur</keyword>
<dbReference type="RefSeq" id="WP_207212571.1">
    <property type="nucleotide sequence ID" value="NZ_BMDU01000001.1"/>
</dbReference>
<dbReference type="InterPro" id="IPR000581">
    <property type="entry name" value="ILV_EDD_N"/>
</dbReference>
<evidence type="ECO:0000313" key="7">
    <source>
        <dbReference type="EMBL" id="GFZ78377.1"/>
    </source>
</evidence>
<evidence type="ECO:0000256" key="5">
    <source>
        <dbReference type="ARBA" id="ARBA00023239"/>
    </source>
</evidence>
<dbReference type="PROSITE" id="PS00886">
    <property type="entry name" value="ILVD_EDD_1"/>
    <property type="match status" value="1"/>
</dbReference>
<keyword evidence="2" id="KW-0479">Metal-binding</keyword>
<evidence type="ECO:0000256" key="2">
    <source>
        <dbReference type="ARBA" id="ARBA00022723"/>
    </source>
</evidence>
<dbReference type="Pfam" id="PF00920">
    <property type="entry name" value="ILVD_EDD_N"/>
    <property type="match status" value="1"/>
</dbReference>
<comment type="caution">
    <text evidence="7">The sequence shown here is derived from an EMBL/GenBank/DDBJ whole genome shotgun (WGS) entry which is preliminary data.</text>
</comment>
<dbReference type="InterPro" id="IPR052352">
    <property type="entry name" value="Sugar_Degrad_Dehydratases"/>
</dbReference>
<dbReference type="Proteomes" id="UP000628109">
    <property type="component" value="Unassembled WGS sequence"/>
</dbReference>
<evidence type="ECO:0000256" key="3">
    <source>
        <dbReference type="ARBA" id="ARBA00023004"/>
    </source>
</evidence>
<protein>
    <recommendedName>
        <fullName evidence="6">Dihydroxy-acid/6-phosphogluconate dehydratase N-terminal domain-containing protein</fullName>
    </recommendedName>
</protein>
<gene>
    <name evidence="7" type="ORF">GCM10019071_03530</name>
</gene>
<dbReference type="SUPFAM" id="SSF143975">
    <property type="entry name" value="IlvD/EDD N-terminal domain-like"/>
    <property type="match status" value="1"/>
</dbReference>
<keyword evidence="8" id="KW-1185">Reference proteome</keyword>
<dbReference type="InterPro" id="IPR037237">
    <property type="entry name" value="IlvD/EDD_N"/>
</dbReference>
<dbReference type="PANTHER" id="PTHR43183">
    <property type="entry name" value="HYPOTHETICAL DIHYDROXYACID DEHYDRATASE (EUROFUNG)-RELATED"/>
    <property type="match status" value="1"/>
</dbReference>
<proteinExistence type="inferred from homology"/>
<evidence type="ECO:0000259" key="6">
    <source>
        <dbReference type="Pfam" id="PF00920"/>
    </source>
</evidence>
<keyword evidence="3" id="KW-0408">Iron</keyword>
<evidence type="ECO:0000313" key="8">
    <source>
        <dbReference type="Proteomes" id="UP000628109"/>
    </source>
</evidence>
<evidence type="ECO:0000256" key="1">
    <source>
        <dbReference type="ARBA" id="ARBA00006486"/>
    </source>
</evidence>
<comment type="similarity">
    <text evidence="1">Belongs to the IlvD/Edd family.</text>
</comment>
<dbReference type="InterPro" id="IPR020558">
    <property type="entry name" value="DiOHA_6PGluconate_deHydtase_CS"/>
</dbReference>
<organism evidence="7 8">
    <name type="scientific">Sphingobium fuliginis (strain ATCC 27551)</name>
    <dbReference type="NCBI Taxonomy" id="336203"/>
    <lineage>
        <taxon>Bacteria</taxon>
        <taxon>Pseudomonadati</taxon>
        <taxon>Pseudomonadota</taxon>
        <taxon>Alphaproteobacteria</taxon>
        <taxon>Sphingomonadales</taxon>
        <taxon>Sphingomonadaceae</taxon>
        <taxon>Sphingobium</taxon>
    </lineage>
</organism>
<dbReference type="EMBL" id="BMDU01000001">
    <property type="protein sequence ID" value="GFZ78377.1"/>
    <property type="molecule type" value="Genomic_DNA"/>
</dbReference>
<keyword evidence="5" id="KW-0456">Lyase</keyword>
<evidence type="ECO:0000256" key="4">
    <source>
        <dbReference type="ARBA" id="ARBA00023014"/>
    </source>
</evidence>
<feature type="domain" description="Dihydroxy-acid/6-phosphogluconate dehydratase N-terminal" evidence="6">
    <location>
        <begin position="50"/>
        <end position="272"/>
    </location>
</feature>
<name>A0ABQ1EM73_SPHSA</name>